<name>A0A3M0L7L8_HIRRU</name>
<evidence type="ECO:0000313" key="2">
    <source>
        <dbReference type="Proteomes" id="UP000269221"/>
    </source>
</evidence>
<evidence type="ECO:0000313" key="1">
    <source>
        <dbReference type="EMBL" id="RMC20966.1"/>
    </source>
</evidence>
<dbReference type="EMBL" id="QRBI01000093">
    <property type="protein sequence ID" value="RMC20966.1"/>
    <property type="molecule type" value="Genomic_DNA"/>
</dbReference>
<accession>A0A3M0L7L8</accession>
<dbReference type="GO" id="GO:0005634">
    <property type="term" value="C:nucleus"/>
    <property type="evidence" value="ECO:0007669"/>
    <property type="project" value="TreeGrafter"/>
</dbReference>
<comment type="caution">
    <text evidence="1">The sequence shown here is derived from an EMBL/GenBank/DDBJ whole genome shotgun (WGS) entry which is preliminary data.</text>
</comment>
<dbReference type="GO" id="GO:0000978">
    <property type="term" value="F:RNA polymerase II cis-regulatory region sequence-specific DNA binding"/>
    <property type="evidence" value="ECO:0007669"/>
    <property type="project" value="TreeGrafter"/>
</dbReference>
<dbReference type="OrthoDB" id="6436112at2759"/>
<dbReference type="InterPro" id="IPR052417">
    <property type="entry name" value="Dachshund_domain"/>
</dbReference>
<protein>
    <submittedName>
        <fullName evidence="1">Uncharacterized protein</fullName>
    </submittedName>
</protein>
<dbReference type="GO" id="GO:0000981">
    <property type="term" value="F:DNA-binding transcription factor activity, RNA polymerase II-specific"/>
    <property type="evidence" value="ECO:0007669"/>
    <property type="project" value="TreeGrafter"/>
</dbReference>
<dbReference type="GO" id="GO:0005667">
    <property type="term" value="C:transcription regulator complex"/>
    <property type="evidence" value="ECO:0007669"/>
    <property type="project" value="TreeGrafter"/>
</dbReference>
<organism evidence="1 2">
    <name type="scientific">Hirundo rustica rustica</name>
    <dbReference type="NCBI Taxonomy" id="333673"/>
    <lineage>
        <taxon>Eukaryota</taxon>
        <taxon>Metazoa</taxon>
        <taxon>Chordata</taxon>
        <taxon>Craniata</taxon>
        <taxon>Vertebrata</taxon>
        <taxon>Euteleostomi</taxon>
        <taxon>Archelosauria</taxon>
        <taxon>Archosauria</taxon>
        <taxon>Dinosauria</taxon>
        <taxon>Saurischia</taxon>
        <taxon>Theropoda</taxon>
        <taxon>Coelurosauria</taxon>
        <taxon>Aves</taxon>
        <taxon>Neognathae</taxon>
        <taxon>Neoaves</taxon>
        <taxon>Telluraves</taxon>
        <taxon>Australaves</taxon>
        <taxon>Passeriformes</taxon>
        <taxon>Sylvioidea</taxon>
        <taxon>Hirundinidae</taxon>
        <taxon>Hirundo</taxon>
    </lineage>
</organism>
<sequence length="75" mass="8128">MAMNQMNHLNTIANMAAVAQMHSPLSRAGASVIKGIEMPNVQPDRTGDTLFFSWAVVVAQAQEARCLQQQLFAVA</sequence>
<proteinExistence type="predicted"/>
<gene>
    <name evidence="1" type="ORF">DUI87_01820</name>
</gene>
<dbReference type="STRING" id="333673.A0A3M0L7L8"/>
<reference evidence="1 2" key="1">
    <citation type="submission" date="2018-07" db="EMBL/GenBank/DDBJ databases">
        <title>A high quality draft genome assembly of the barn swallow (H. rustica rustica).</title>
        <authorList>
            <person name="Formenti G."/>
            <person name="Chiara M."/>
            <person name="Poveda L."/>
            <person name="Francoijs K.-J."/>
            <person name="Bonisoli-Alquati A."/>
            <person name="Canova L."/>
            <person name="Gianfranceschi L."/>
            <person name="Horner D.S."/>
            <person name="Saino N."/>
        </authorList>
    </citation>
    <scope>NUCLEOTIDE SEQUENCE [LARGE SCALE GENOMIC DNA]</scope>
    <source>
        <strain evidence="1">Chelidonia</strain>
        <tissue evidence="1">Blood</tissue>
    </source>
</reference>
<dbReference type="Proteomes" id="UP000269221">
    <property type="component" value="Unassembled WGS sequence"/>
</dbReference>
<dbReference type="AlphaFoldDB" id="A0A3M0L7L8"/>
<dbReference type="PANTHER" id="PTHR12577:SF7">
    <property type="entry name" value="DACHSHUND HOMOLOG 2"/>
    <property type="match status" value="1"/>
</dbReference>
<dbReference type="PANTHER" id="PTHR12577">
    <property type="entry name" value="DACHSHUND"/>
    <property type="match status" value="1"/>
</dbReference>
<keyword evidence="2" id="KW-1185">Reference proteome</keyword>